<accession>A0AAD8IVA2</accession>
<reference evidence="1" key="2">
    <citation type="submission" date="2023-05" db="EMBL/GenBank/DDBJ databases">
        <authorList>
            <person name="Schelkunov M.I."/>
        </authorList>
    </citation>
    <scope>NUCLEOTIDE SEQUENCE</scope>
    <source>
        <strain evidence="1">Hsosn_3</strain>
        <tissue evidence="1">Leaf</tissue>
    </source>
</reference>
<dbReference type="GO" id="GO:0036297">
    <property type="term" value="P:interstrand cross-link repair"/>
    <property type="evidence" value="ECO:0007669"/>
    <property type="project" value="InterPro"/>
</dbReference>
<proteinExistence type="predicted"/>
<gene>
    <name evidence="1" type="ORF">POM88_011823</name>
</gene>
<reference evidence="1" key="1">
    <citation type="submission" date="2023-02" db="EMBL/GenBank/DDBJ databases">
        <title>Genome of toxic invasive species Heracleum sosnowskyi carries increased number of genes despite the absence of recent whole-genome duplications.</title>
        <authorList>
            <person name="Schelkunov M."/>
            <person name="Shtratnikova V."/>
            <person name="Makarenko M."/>
            <person name="Klepikova A."/>
            <person name="Omelchenko D."/>
            <person name="Novikova G."/>
            <person name="Obukhova E."/>
            <person name="Bogdanov V."/>
            <person name="Penin A."/>
            <person name="Logacheva M."/>
        </authorList>
    </citation>
    <scope>NUCLEOTIDE SEQUENCE</scope>
    <source>
        <strain evidence="1">Hsosn_3</strain>
        <tissue evidence="1">Leaf</tissue>
    </source>
</reference>
<organism evidence="1 2">
    <name type="scientific">Heracleum sosnowskyi</name>
    <dbReference type="NCBI Taxonomy" id="360622"/>
    <lineage>
        <taxon>Eukaryota</taxon>
        <taxon>Viridiplantae</taxon>
        <taxon>Streptophyta</taxon>
        <taxon>Embryophyta</taxon>
        <taxon>Tracheophyta</taxon>
        <taxon>Spermatophyta</taxon>
        <taxon>Magnoliopsida</taxon>
        <taxon>eudicotyledons</taxon>
        <taxon>Gunneridae</taxon>
        <taxon>Pentapetalae</taxon>
        <taxon>asterids</taxon>
        <taxon>campanulids</taxon>
        <taxon>Apiales</taxon>
        <taxon>Apiaceae</taxon>
        <taxon>Apioideae</taxon>
        <taxon>apioid superclade</taxon>
        <taxon>Tordylieae</taxon>
        <taxon>Tordyliinae</taxon>
        <taxon>Heracleum</taxon>
    </lineage>
</organism>
<dbReference type="GO" id="GO:0043240">
    <property type="term" value="C:Fanconi anaemia nuclear complex"/>
    <property type="evidence" value="ECO:0007669"/>
    <property type="project" value="InterPro"/>
</dbReference>
<dbReference type="AlphaFoldDB" id="A0AAD8IVA2"/>
<keyword evidence="2" id="KW-1185">Reference proteome</keyword>
<dbReference type="PANTHER" id="PTHR32094:SF5">
    <property type="entry name" value="FANCONI ANEMIA GROUP E PROTEIN"/>
    <property type="match status" value="1"/>
</dbReference>
<dbReference type="InterPro" id="IPR039685">
    <property type="entry name" value="FANCE"/>
</dbReference>
<protein>
    <submittedName>
        <fullName evidence="1">Fanconi anemia group E protein, C-terminal</fullName>
    </submittedName>
</protein>
<name>A0AAD8IVA2_9APIA</name>
<dbReference type="PANTHER" id="PTHR32094">
    <property type="entry name" value="FANCONI ANEMIA GROUP E PROTEIN"/>
    <property type="match status" value="1"/>
</dbReference>
<evidence type="ECO:0000313" key="1">
    <source>
        <dbReference type="EMBL" id="KAK1392767.1"/>
    </source>
</evidence>
<dbReference type="EMBL" id="JAUIZM010000003">
    <property type="protein sequence ID" value="KAK1392767.1"/>
    <property type="molecule type" value="Genomic_DNA"/>
</dbReference>
<evidence type="ECO:0000313" key="2">
    <source>
        <dbReference type="Proteomes" id="UP001237642"/>
    </source>
</evidence>
<dbReference type="Gene3D" id="1.25.40.480">
    <property type="match status" value="1"/>
</dbReference>
<sequence length="495" mass="55595">MENWIPLFDILMNSPCPEAQASLWLQHSYNPSSSSVSITTSSFLSLLTKPTLLHSDSDSDSSHSHTQRFMWIQTLPNVLQARLLSFLAFDHMRFCAFDLYKLANNFLTADDHHHQLLDFWVKTAARQLLDLVSHSNFDWVSGFSLDSDAHEEFEVFPDCLKQAVDCDSDIVLPWLPVLSHELNIGMPVDTFGIFYDDSLNAVEKIEDADFHKVASGVGFVHVSNDRVNPETENVAAILKSKILNSECAVELADEIRKLCDGPNVNSLAVLSLVEPWQADDETASLLISHFSNQSSQNLSWPSHVLCSILLPKLLQLEEPASRMLVTSTIEYCKMHQRSSVYALLYPLILRKNGINNPIGDVVARVVKECLHPAHVSSFCQKLLCGEDDAGKFVCLPCHQYLISDKLVWNEPLFSLFQTILNHNVLLTEDSVARLVYHVGQSAIRLRDSLKFGNFLLCLVNKCTPLIRSHKVSLIRAVEHTNTIVSKSLISKLTSL</sequence>
<dbReference type="Proteomes" id="UP001237642">
    <property type="component" value="Unassembled WGS sequence"/>
</dbReference>
<comment type="caution">
    <text evidence="1">The sequence shown here is derived from an EMBL/GenBank/DDBJ whole genome shotgun (WGS) entry which is preliminary data.</text>
</comment>